<dbReference type="InterPro" id="IPR008844">
    <property type="entry name" value="Spore_GerAC-like"/>
</dbReference>
<dbReference type="Proteomes" id="UP001165287">
    <property type="component" value="Unassembled WGS sequence"/>
</dbReference>
<comment type="subcellular location">
    <subcellularLocation>
        <location evidence="1">Membrane</location>
        <topology evidence="1">Lipid-anchor</topology>
    </subcellularLocation>
</comment>
<evidence type="ECO:0000256" key="7">
    <source>
        <dbReference type="ARBA" id="ARBA00023288"/>
    </source>
</evidence>
<keyword evidence="4" id="KW-0732">Signal</keyword>
<evidence type="ECO:0000256" key="6">
    <source>
        <dbReference type="ARBA" id="ARBA00023139"/>
    </source>
</evidence>
<organism evidence="10 11">
    <name type="scientific">Metabacillus rhizolycopersici</name>
    <dbReference type="NCBI Taxonomy" id="2875709"/>
    <lineage>
        <taxon>Bacteria</taxon>
        <taxon>Bacillati</taxon>
        <taxon>Bacillota</taxon>
        <taxon>Bacilli</taxon>
        <taxon>Bacillales</taxon>
        <taxon>Bacillaceae</taxon>
        <taxon>Metabacillus</taxon>
    </lineage>
</organism>
<dbReference type="PROSITE" id="PS51257">
    <property type="entry name" value="PROKAR_LIPOPROTEIN"/>
    <property type="match status" value="1"/>
</dbReference>
<evidence type="ECO:0000256" key="1">
    <source>
        <dbReference type="ARBA" id="ARBA00004635"/>
    </source>
</evidence>
<name>A0ABS7UV63_9BACI</name>
<comment type="similarity">
    <text evidence="2">Belongs to the GerABKC lipoprotein family.</text>
</comment>
<dbReference type="NCBIfam" id="TIGR02887">
    <property type="entry name" value="spore_ger_x_C"/>
    <property type="match status" value="1"/>
</dbReference>
<proteinExistence type="inferred from homology"/>
<dbReference type="Gene3D" id="6.20.190.10">
    <property type="entry name" value="Nutrient germinant receptor protein C, domain 1"/>
    <property type="match status" value="1"/>
</dbReference>
<dbReference type="Gene3D" id="3.30.300.210">
    <property type="entry name" value="Nutrient germinant receptor protein C, domain 3"/>
    <property type="match status" value="1"/>
</dbReference>
<dbReference type="InterPro" id="IPR057336">
    <property type="entry name" value="GerAC_N"/>
</dbReference>
<evidence type="ECO:0000259" key="8">
    <source>
        <dbReference type="Pfam" id="PF05504"/>
    </source>
</evidence>
<evidence type="ECO:0000256" key="5">
    <source>
        <dbReference type="ARBA" id="ARBA00023136"/>
    </source>
</evidence>
<dbReference type="InterPro" id="IPR046953">
    <property type="entry name" value="Spore_GerAC-like_C"/>
</dbReference>
<accession>A0ABS7UV63</accession>
<protein>
    <submittedName>
        <fullName evidence="10">Ger(X)C family spore germination protein</fullName>
    </submittedName>
</protein>
<dbReference type="EMBL" id="JAIQUM010000044">
    <property type="protein sequence ID" value="MBZ5752036.1"/>
    <property type="molecule type" value="Genomic_DNA"/>
</dbReference>
<reference evidence="10" key="1">
    <citation type="submission" date="2024-05" db="EMBL/GenBank/DDBJ databases">
        <title>Metabacillus sp. nov., isolated from the rhizosphere soil of tomato plants.</title>
        <authorList>
            <person name="Ma R."/>
        </authorList>
    </citation>
    <scope>NUCLEOTIDE SEQUENCE</scope>
    <source>
        <strain evidence="10">DBTR6</strain>
    </source>
</reference>
<evidence type="ECO:0000259" key="9">
    <source>
        <dbReference type="Pfam" id="PF25198"/>
    </source>
</evidence>
<dbReference type="RefSeq" id="WP_224140422.1">
    <property type="nucleotide sequence ID" value="NZ_JAIQUM010000044.1"/>
</dbReference>
<keyword evidence="5" id="KW-0472">Membrane</keyword>
<sequence>MKKKISLCFMFLLIIHFLAGCWSRTELNELAIVTAMGIDKSEEGYNVSVQILNPSELAGNARSGRTEVVRFTQSGKTITEAVRRLTTDIPRRIYVAHLSEVIFGEEIAKDGIGKALDVLSRQHEMRSDFYLTVARGSSAADILDVQTAYSKVPADKIFSTLENSEKRWAATKTVTMDELISNIVSKGKEPVLMGVYVYGDRETGSDVTNGQNISPKTGISVDSTAVFKKDKLLGWLNEADSIGFNYVTDNVDNTAVTVPCEGGKSTIVTFSTSTKVKGKIVKGTPKIEIDVTQEGNIGEVECTIDLTKQKTIKELEEKYKNNTKEHIEGAIKTVQKEYQSDIFGFGEVIHRADPKGWKRLEQNWDQEFAKLDVTVNVEAKIRRLGTITKTFQKEIEE</sequence>
<dbReference type="Pfam" id="PF25198">
    <property type="entry name" value="Spore_GerAC_N"/>
    <property type="match status" value="1"/>
</dbReference>
<dbReference type="Pfam" id="PF05504">
    <property type="entry name" value="Spore_GerAC"/>
    <property type="match status" value="1"/>
</dbReference>
<evidence type="ECO:0000313" key="11">
    <source>
        <dbReference type="Proteomes" id="UP001165287"/>
    </source>
</evidence>
<evidence type="ECO:0000256" key="2">
    <source>
        <dbReference type="ARBA" id="ARBA00007886"/>
    </source>
</evidence>
<gene>
    <name evidence="10" type="ORF">K9V48_17705</name>
</gene>
<evidence type="ECO:0000313" key="10">
    <source>
        <dbReference type="EMBL" id="MBZ5752036.1"/>
    </source>
</evidence>
<keyword evidence="7" id="KW-0449">Lipoprotein</keyword>
<dbReference type="PANTHER" id="PTHR35789:SF1">
    <property type="entry name" value="SPORE GERMINATION PROTEIN B3"/>
    <property type="match status" value="1"/>
</dbReference>
<evidence type="ECO:0000256" key="3">
    <source>
        <dbReference type="ARBA" id="ARBA00022544"/>
    </source>
</evidence>
<comment type="caution">
    <text evidence="10">The sequence shown here is derived from an EMBL/GenBank/DDBJ whole genome shotgun (WGS) entry which is preliminary data.</text>
</comment>
<evidence type="ECO:0000256" key="4">
    <source>
        <dbReference type="ARBA" id="ARBA00022729"/>
    </source>
</evidence>
<feature type="domain" description="Spore germination protein N-terminal" evidence="9">
    <location>
        <begin position="24"/>
        <end position="192"/>
    </location>
</feature>
<dbReference type="PANTHER" id="PTHR35789">
    <property type="entry name" value="SPORE GERMINATION PROTEIN B3"/>
    <property type="match status" value="1"/>
</dbReference>
<keyword evidence="6" id="KW-0564">Palmitate</keyword>
<keyword evidence="11" id="KW-1185">Reference proteome</keyword>
<feature type="domain" description="Spore germination GerAC-like C-terminal" evidence="8">
    <location>
        <begin position="224"/>
        <end position="385"/>
    </location>
</feature>
<dbReference type="InterPro" id="IPR038501">
    <property type="entry name" value="Spore_GerAC_C_sf"/>
</dbReference>
<keyword evidence="3" id="KW-0309">Germination</keyword>